<protein>
    <recommendedName>
        <fullName evidence="3">DUF1272 domain-containing protein</fullName>
    </recommendedName>
</protein>
<dbReference type="Pfam" id="PF06906">
    <property type="entry name" value="DUF1272"/>
    <property type="match status" value="1"/>
</dbReference>
<dbReference type="Proteomes" id="UP001257739">
    <property type="component" value="Unassembled WGS sequence"/>
</dbReference>
<comment type="caution">
    <text evidence="1">The sequence shown here is derived from an EMBL/GenBank/DDBJ whole genome shotgun (WGS) entry which is preliminary data.</text>
</comment>
<evidence type="ECO:0008006" key="3">
    <source>
        <dbReference type="Google" id="ProtNLM"/>
    </source>
</evidence>
<proteinExistence type="predicted"/>
<dbReference type="InterPro" id="IPR010696">
    <property type="entry name" value="DUF1272"/>
</dbReference>
<reference evidence="1 2" key="1">
    <citation type="submission" date="2023-07" db="EMBL/GenBank/DDBJ databases">
        <title>Sorghum-associated microbial communities from plants grown in Nebraska, USA.</title>
        <authorList>
            <person name="Schachtman D."/>
        </authorList>
    </citation>
    <scope>NUCLEOTIDE SEQUENCE [LARGE SCALE GENOMIC DNA]</scope>
    <source>
        <strain evidence="1 2">BE248</strain>
    </source>
</reference>
<dbReference type="RefSeq" id="WP_309971216.1">
    <property type="nucleotide sequence ID" value="NZ_JAVDWH010000001.1"/>
</dbReference>
<evidence type="ECO:0000313" key="1">
    <source>
        <dbReference type="EMBL" id="MDR7087492.1"/>
    </source>
</evidence>
<organism evidence="1 2">
    <name type="scientific">Aeromicrobium panaciterrae</name>
    <dbReference type="NCBI Taxonomy" id="363861"/>
    <lineage>
        <taxon>Bacteria</taxon>
        <taxon>Bacillati</taxon>
        <taxon>Actinomycetota</taxon>
        <taxon>Actinomycetes</taxon>
        <taxon>Propionibacteriales</taxon>
        <taxon>Nocardioidaceae</taxon>
        <taxon>Aeromicrobium</taxon>
    </lineage>
</organism>
<evidence type="ECO:0000313" key="2">
    <source>
        <dbReference type="Proteomes" id="UP001257739"/>
    </source>
</evidence>
<sequence>MLELRPNCERCDVDLDPMSTDVMICTYECTWCRDCATILGACPNCGGEMMQRPRPSAARLAKDPPSTVRVFNPDLMA</sequence>
<gene>
    <name evidence="1" type="ORF">J2X11_002331</name>
</gene>
<keyword evidence="2" id="KW-1185">Reference proteome</keyword>
<name>A0ABU1UQP3_9ACTN</name>
<dbReference type="EMBL" id="JAVDWH010000001">
    <property type="protein sequence ID" value="MDR7087492.1"/>
    <property type="molecule type" value="Genomic_DNA"/>
</dbReference>
<accession>A0ABU1UQP3</accession>